<dbReference type="EC" id="1.1.1.88" evidence="3"/>
<dbReference type="RefSeq" id="WP_108779665.1">
    <property type="nucleotide sequence ID" value="NZ_CP029186.1"/>
</dbReference>
<dbReference type="GO" id="GO:0140643">
    <property type="term" value="F:hydroxymethylglutaryl-CoA reductase (NADH) activity"/>
    <property type="evidence" value="ECO:0007669"/>
    <property type="project" value="UniProtKB-EC"/>
</dbReference>
<dbReference type="SUPFAM" id="SSF56542">
    <property type="entry name" value="Substrate-binding domain of HMG-CoA reductase"/>
    <property type="match status" value="1"/>
</dbReference>
<dbReference type="InterPro" id="IPR009029">
    <property type="entry name" value="HMG_CoA_Rdtase_sub-bd_dom_sf"/>
</dbReference>
<keyword evidence="3" id="KW-0520">NAD</keyword>
<dbReference type="GO" id="GO:0015936">
    <property type="term" value="P:coenzyme A metabolic process"/>
    <property type="evidence" value="ECO:0007669"/>
    <property type="project" value="InterPro"/>
</dbReference>
<dbReference type="GO" id="GO:0004420">
    <property type="term" value="F:hydroxymethylglutaryl-CoA reductase (NADPH) activity"/>
    <property type="evidence" value="ECO:0007669"/>
    <property type="project" value="InterPro"/>
</dbReference>
<evidence type="ECO:0000256" key="3">
    <source>
        <dbReference type="RuleBase" id="RU361219"/>
    </source>
</evidence>
<dbReference type="CDD" id="cd00644">
    <property type="entry name" value="HMG-CoA_reductase_classII"/>
    <property type="match status" value="1"/>
</dbReference>
<protein>
    <recommendedName>
        <fullName evidence="3">3-hydroxy-3-methylglutaryl coenzyme A reductase</fullName>
        <shortName evidence="3">HMG-CoA reductase</shortName>
        <ecNumber evidence="3">1.1.1.88</ecNumber>
    </recommendedName>
</protein>
<dbReference type="InterPro" id="IPR002202">
    <property type="entry name" value="HMG_CoA_Rdtase"/>
</dbReference>
<dbReference type="SUPFAM" id="SSF55035">
    <property type="entry name" value="NAD-binding domain of HMG-CoA reductase"/>
    <property type="match status" value="1"/>
</dbReference>
<dbReference type="Gene3D" id="3.90.770.10">
    <property type="entry name" value="3-hydroxy-3-methylglutaryl-coenzyme A Reductase, Chain A, domain 2"/>
    <property type="match status" value="2"/>
</dbReference>
<name>A0A2S1R2S3_9FLAO</name>
<evidence type="ECO:0000313" key="5">
    <source>
        <dbReference type="Proteomes" id="UP000244929"/>
    </source>
</evidence>
<dbReference type="PRINTS" id="PR00071">
    <property type="entry name" value="HMGCOARDTASE"/>
</dbReference>
<reference evidence="4 5" key="1">
    <citation type="submission" date="2018-04" db="EMBL/GenBank/DDBJ databases">
        <title>Genome sequencing of Flavobacterium sp. HYN0059.</title>
        <authorList>
            <person name="Yi H."/>
            <person name="Baek C."/>
        </authorList>
    </citation>
    <scope>NUCLEOTIDE SEQUENCE [LARGE SCALE GENOMIC DNA]</scope>
    <source>
        <strain evidence="4 5">HYN0059</strain>
    </source>
</reference>
<dbReference type="OrthoDB" id="9764892at2"/>
<dbReference type="Proteomes" id="UP000244929">
    <property type="component" value="Chromosome"/>
</dbReference>
<organism evidence="4 5">
    <name type="scientific">Flavobacterium album</name>
    <dbReference type="NCBI Taxonomy" id="2175091"/>
    <lineage>
        <taxon>Bacteria</taxon>
        <taxon>Pseudomonadati</taxon>
        <taxon>Bacteroidota</taxon>
        <taxon>Flavobacteriia</taxon>
        <taxon>Flavobacteriales</taxon>
        <taxon>Flavobacteriaceae</taxon>
        <taxon>Flavobacterium</taxon>
    </lineage>
</organism>
<dbReference type="Gene3D" id="1.10.8.660">
    <property type="match status" value="1"/>
</dbReference>
<dbReference type="NCBIfam" id="TIGR00532">
    <property type="entry name" value="HMG_CoA_R_NAD"/>
    <property type="match status" value="1"/>
</dbReference>
<dbReference type="PANTHER" id="PTHR10572">
    <property type="entry name" value="3-HYDROXY-3-METHYLGLUTARYL-COENZYME A REDUCTASE"/>
    <property type="match status" value="1"/>
</dbReference>
<comment type="catalytic activity">
    <reaction evidence="3">
        <text>(R)-mevalonate + 2 NAD(+) + CoA = (3S)-3-hydroxy-3-methylglutaryl-CoA + 2 NADH + 2 H(+)</text>
        <dbReference type="Rhea" id="RHEA:14833"/>
        <dbReference type="ChEBI" id="CHEBI:15378"/>
        <dbReference type="ChEBI" id="CHEBI:36464"/>
        <dbReference type="ChEBI" id="CHEBI:43074"/>
        <dbReference type="ChEBI" id="CHEBI:57287"/>
        <dbReference type="ChEBI" id="CHEBI:57540"/>
        <dbReference type="ChEBI" id="CHEBI:57945"/>
        <dbReference type="EC" id="1.1.1.88"/>
    </reaction>
</comment>
<proteinExistence type="inferred from homology"/>
<comment type="similarity">
    <text evidence="1 3">Belongs to the HMG-CoA reductase family.</text>
</comment>
<dbReference type="KEGG" id="falb:HYN59_07335"/>
<dbReference type="Pfam" id="PF00368">
    <property type="entry name" value="HMG-CoA_red"/>
    <property type="match status" value="1"/>
</dbReference>
<keyword evidence="2 3" id="KW-0560">Oxidoreductase</keyword>
<dbReference type="InterPro" id="IPR023074">
    <property type="entry name" value="HMG_CoA_Rdtase_cat_sf"/>
</dbReference>
<keyword evidence="5" id="KW-1185">Reference proteome</keyword>
<dbReference type="UniPathway" id="UPA00257">
    <property type="reaction ID" value="UER00367"/>
</dbReference>
<accession>A0A2S1R2S3</accession>
<dbReference type="PANTHER" id="PTHR10572:SF24">
    <property type="entry name" value="3-HYDROXY-3-METHYLGLUTARYL-COENZYME A REDUCTASE"/>
    <property type="match status" value="1"/>
</dbReference>
<comment type="pathway">
    <text evidence="3">Metabolic intermediate metabolism; (R)-mevalonate degradation; (S)-3-hydroxy-3-methylglutaryl-CoA from (R)-mevalonate: step 1/1.</text>
</comment>
<dbReference type="PROSITE" id="PS50065">
    <property type="entry name" value="HMG_COA_REDUCTASE_4"/>
    <property type="match status" value="1"/>
</dbReference>
<dbReference type="EMBL" id="CP029186">
    <property type="protein sequence ID" value="AWH86945.1"/>
    <property type="molecule type" value="Genomic_DNA"/>
</dbReference>
<evidence type="ECO:0000256" key="1">
    <source>
        <dbReference type="ARBA" id="ARBA00007661"/>
    </source>
</evidence>
<dbReference type="InterPro" id="IPR004553">
    <property type="entry name" value="HMG_CoA_Rdtase_bac-typ"/>
</dbReference>
<dbReference type="InterPro" id="IPR009023">
    <property type="entry name" value="HMG_CoA_Rdtase_NAD(P)-bd_sf"/>
</dbReference>
<sequence length="450" mass="49603">MSKAISGFSKLSKEEKIGWIANEYFSNPEAAAALLKKYWNADAALQQLHDEFIENTITNFYLPLGVAPNFTINGRDYIIPMATEESSVVAAAAKAAKFWSARGGFKATVINTEKIGQVHFIFNGTSEKLQAFFDTVKPKFFEGTQSITANMQKRGGGILDITLRDKTAELHGYYQLHATFDTKNSMGANFINSCLEQFSRILKEEALAYAEFTETEKQVQVVMSILSNYVPNCIVRAEASCPVAELNVDSGIDPQEFASKFLTAVRIAEIEPYRAVTHNKGIMNGIDAVVVATGNDFRAVEAGVHAYASRNGQYGSLSHAKVENGIFTFWLEVPLALGTVGGLTSLHPLVKLSHEMLGNPNADELMQIVAVAGLAQNFAALRSLTTTGIQQGHMKMHLMNILNQLHATENEKLEAVKHFQNNNVSHSAVHSYIDQLRKFDPTTIEKDFLQ</sequence>
<evidence type="ECO:0000313" key="4">
    <source>
        <dbReference type="EMBL" id="AWH86945.1"/>
    </source>
</evidence>
<evidence type="ECO:0000256" key="2">
    <source>
        <dbReference type="ARBA" id="ARBA00023002"/>
    </source>
</evidence>
<dbReference type="AlphaFoldDB" id="A0A2S1R2S3"/>
<gene>
    <name evidence="4" type="ORF">HYN59_07335</name>
</gene>